<feature type="non-terminal residue" evidence="1">
    <location>
        <position position="267"/>
    </location>
</feature>
<protein>
    <submittedName>
        <fullName evidence="1">Uncharacterized protein</fullName>
    </submittedName>
</protein>
<gene>
    <name evidence="1" type="ORF">AMJ40_01170</name>
</gene>
<name>A0A0S7WLK3_UNCT6</name>
<sequence>MTVKPDVPEYVLPLDFSTVQNYDQVNQALIREDEDGRASLRENGVAVVSWGKEDDILAPFKTLRRHGIPAFVASDVLLHLYRIQFLESLKEIEEGTLIDLLHSLSAEYLELSSEQYSSYTGDLKEAARRNTAFFSVALRLLDPHAEVPDFVSNEVNAEIEKIAAHKGLGMSDIFKYQEDYSQYVPRGHYTRSERLQRYFRAMMWYGRMTFVLKPKLVRPHDARIQTLQASLIAAFSETIRVEGQTARRVWDRIYGVTAFYVGLADDL</sequence>
<dbReference type="InterPro" id="IPR022601">
    <property type="entry name" value="DUF3160"/>
</dbReference>
<proteinExistence type="predicted"/>
<dbReference type="Proteomes" id="UP000051124">
    <property type="component" value="Unassembled WGS sequence"/>
</dbReference>
<evidence type="ECO:0000313" key="2">
    <source>
        <dbReference type="Proteomes" id="UP000051124"/>
    </source>
</evidence>
<dbReference type="EMBL" id="LIZT01000007">
    <property type="protein sequence ID" value="KPJ51061.1"/>
    <property type="molecule type" value="Genomic_DNA"/>
</dbReference>
<dbReference type="AlphaFoldDB" id="A0A0S7WLK3"/>
<evidence type="ECO:0000313" key="1">
    <source>
        <dbReference type="EMBL" id="KPJ51061.1"/>
    </source>
</evidence>
<comment type="caution">
    <text evidence="1">The sequence shown here is derived from an EMBL/GenBank/DDBJ whole genome shotgun (WGS) entry which is preliminary data.</text>
</comment>
<dbReference type="SMART" id="SM01325">
    <property type="entry name" value="DUF3160"/>
    <property type="match status" value="1"/>
</dbReference>
<accession>A0A0S7WLK3</accession>
<reference evidence="1 2" key="1">
    <citation type="journal article" date="2015" name="Microbiome">
        <title>Genomic resolution of linkages in carbon, nitrogen, and sulfur cycling among widespread estuary sediment bacteria.</title>
        <authorList>
            <person name="Baker B.J."/>
            <person name="Lazar C.S."/>
            <person name="Teske A.P."/>
            <person name="Dick G.J."/>
        </authorList>
    </citation>
    <scope>NUCLEOTIDE SEQUENCE [LARGE SCALE GENOMIC DNA]</scope>
    <source>
        <strain evidence="1">DG_26</strain>
    </source>
</reference>
<dbReference type="Pfam" id="PF11369">
    <property type="entry name" value="DUF3160"/>
    <property type="match status" value="1"/>
</dbReference>
<organism evidence="1 2">
    <name type="scientific">candidate division TA06 bacterium DG_26</name>
    <dbReference type="NCBI Taxonomy" id="1703771"/>
    <lineage>
        <taxon>Bacteria</taxon>
        <taxon>Bacteria division TA06</taxon>
    </lineage>
</organism>